<evidence type="ECO:0000256" key="5">
    <source>
        <dbReference type="ARBA" id="ARBA00022984"/>
    </source>
</evidence>
<gene>
    <name evidence="10" type="ORF">ACFOSU_08045</name>
</gene>
<dbReference type="Gene3D" id="2.40.440.10">
    <property type="entry name" value="L,D-transpeptidase catalytic domain-like"/>
    <property type="match status" value="1"/>
</dbReference>
<dbReference type="Pfam" id="PF24125">
    <property type="entry name" value="Cds6_C"/>
    <property type="match status" value="1"/>
</dbReference>
<keyword evidence="8" id="KW-0732">Signal</keyword>
<dbReference type="EC" id="2.-.-.-" evidence="10"/>
<evidence type="ECO:0000256" key="1">
    <source>
        <dbReference type="ARBA" id="ARBA00004752"/>
    </source>
</evidence>
<dbReference type="SUPFAM" id="SSF54427">
    <property type="entry name" value="NTF2-like"/>
    <property type="match status" value="1"/>
</dbReference>
<evidence type="ECO:0000313" key="10">
    <source>
        <dbReference type="EMBL" id="MFC3103841.1"/>
    </source>
</evidence>
<accession>A0ABV7EPJ6</accession>
<evidence type="ECO:0000313" key="11">
    <source>
        <dbReference type="Proteomes" id="UP001595462"/>
    </source>
</evidence>
<dbReference type="PROSITE" id="PS52029">
    <property type="entry name" value="LD_TPASE"/>
    <property type="match status" value="1"/>
</dbReference>
<comment type="pathway">
    <text evidence="1 7">Cell wall biogenesis; peptidoglycan biosynthesis.</text>
</comment>
<dbReference type="InterPro" id="IPR032710">
    <property type="entry name" value="NTF2-like_dom_sf"/>
</dbReference>
<sequence>MTMLRFCAPLLLVCCVWLIAWPVAGLAADAPVSSGNAPHSDAESQLLAVLNLAQQGDYDSAIDDLSDLIQARPNFRLAQLVYGELMVARTGRSIDPQISANMRDQRDALLDEAKTRWAHRMAASTDGKVPDVILQIAPQYEHVIVVDLSNNRLYLFANEQGVPRLVSDFYTTIGRGGAGKQVEGDMRTPIGIYHITKYLNDNMLPELYGVGALPVNYPNALDRAKGRTGYGIWLHGVPRTTYSRTPRASEGCVVIANDDFETLKANVTIGKTPVIMTAGLNWVSVGAVESQRTSLLAAVEDWRHSWQSIDTQSYLAYYAPSFVSAAGRDKAAFAAYKKQVNAVKTDISVDLSQISLFRYPGEDKMVKVAFTQDYSSNNYHSEDRKAQYWHQNDQGDWQIVLETEDD</sequence>
<comment type="similarity">
    <text evidence="2">Belongs to the YkuD family.</text>
</comment>
<evidence type="ECO:0000256" key="7">
    <source>
        <dbReference type="PROSITE-ProRule" id="PRU01373"/>
    </source>
</evidence>
<evidence type="ECO:0000256" key="6">
    <source>
        <dbReference type="ARBA" id="ARBA00023316"/>
    </source>
</evidence>
<dbReference type="InterPro" id="IPR005490">
    <property type="entry name" value="LD_TPept_cat_dom"/>
</dbReference>
<dbReference type="InterPro" id="IPR056203">
    <property type="entry name" value="Cds6_C"/>
</dbReference>
<dbReference type="EMBL" id="JBHRSS010000003">
    <property type="protein sequence ID" value="MFC3103841.1"/>
    <property type="molecule type" value="Genomic_DNA"/>
</dbReference>
<dbReference type="GO" id="GO:0016740">
    <property type="term" value="F:transferase activity"/>
    <property type="evidence" value="ECO:0007669"/>
    <property type="project" value="UniProtKB-KW"/>
</dbReference>
<dbReference type="CDD" id="cd16913">
    <property type="entry name" value="YkuD_like"/>
    <property type="match status" value="1"/>
</dbReference>
<dbReference type="InterPro" id="IPR038063">
    <property type="entry name" value="Transpep_catalytic_dom"/>
</dbReference>
<keyword evidence="5 7" id="KW-0573">Peptidoglycan synthesis</keyword>
<proteinExistence type="inferred from homology"/>
<comment type="caution">
    <text evidence="10">The sequence shown here is derived from an EMBL/GenBank/DDBJ whole genome shotgun (WGS) entry which is preliminary data.</text>
</comment>
<organism evidence="10 11">
    <name type="scientific">Salinisphaera aquimarina</name>
    <dbReference type="NCBI Taxonomy" id="2094031"/>
    <lineage>
        <taxon>Bacteria</taxon>
        <taxon>Pseudomonadati</taxon>
        <taxon>Pseudomonadota</taxon>
        <taxon>Gammaproteobacteria</taxon>
        <taxon>Salinisphaerales</taxon>
        <taxon>Salinisphaeraceae</taxon>
        <taxon>Salinisphaera</taxon>
    </lineage>
</organism>
<keyword evidence="3 10" id="KW-0808">Transferase</keyword>
<feature type="active site" description="Nucleophile" evidence="7">
    <location>
        <position position="252"/>
    </location>
</feature>
<evidence type="ECO:0000259" key="9">
    <source>
        <dbReference type="PROSITE" id="PS52029"/>
    </source>
</evidence>
<keyword evidence="6 7" id="KW-0961">Cell wall biogenesis/degradation</keyword>
<evidence type="ECO:0000256" key="8">
    <source>
        <dbReference type="SAM" id="SignalP"/>
    </source>
</evidence>
<feature type="active site" description="Proton donor/acceptor" evidence="7">
    <location>
        <position position="235"/>
    </location>
</feature>
<protein>
    <submittedName>
        <fullName evidence="10">Murein L,D-transpeptidase family protein</fullName>
        <ecNumber evidence="10">2.-.-.-</ecNumber>
    </submittedName>
</protein>
<keyword evidence="11" id="KW-1185">Reference proteome</keyword>
<keyword evidence="4 7" id="KW-0133">Cell shape</keyword>
<dbReference type="RefSeq" id="WP_380688257.1">
    <property type="nucleotide sequence ID" value="NZ_JBHRSS010000003.1"/>
</dbReference>
<dbReference type="Proteomes" id="UP001595462">
    <property type="component" value="Unassembled WGS sequence"/>
</dbReference>
<name>A0ABV7EPJ6_9GAMM</name>
<feature type="chain" id="PRO_5045652080" evidence="8">
    <location>
        <begin position="28"/>
        <end position="406"/>
    </location>
</feature>
<dbReference type="Pfam" id="PF03734">
    <property type="entry name" value="YkuD"/>
    <property type="match status" value="1"/>
</dbReference>
<feature type="signal peptide" evidence="8">
    <location>
        <begin position="1"/>
        <end position="27"/>
    </location>
</feature>
<dbReference type="PANTHER" id="PTHR36699">
    <property type="entry name" value="LD-TRANSPEPTIDASE"/>
    <property type="match status" value="1"/>
</dbReference>
<dbReference type="PANTHER" id="PTHR36699:SF1">
    <property type="entry name" value="L,D-TRANSPEPTIDASE YAFK-RELATED"/>
    <property type="match status" value="1"/>
</dbReference>
<evidence type="ECO:0000256" key="3">
    <source>
        <dbReference type="ARBA" id="ARBA00022679"/>
    </source>
</evidence>
<evidence type="ECO:0000256" key="4">
    <source>
        <dbReference type="ARBA" id="ARBA00022960"/>
    </source>
</evidence>
<feature type="domain" description="L,D-TPase catalytic" evidence="9">
    <location>
        <begin position="142"/>
        <end position="277"/>
    </location>
</feature>
<dbReference type="SUPFAM" id="SSF141523">
    <property type="entry name" value="L,D-transpeptidase catalytic domain-like"/>
    <property type="match status" value="1"/>
</dbReference>
<reference evidence="11" key="1">
    <citation type="journal article" date="2019" name="Int. J. Syst. Evol. Microbiol.">
        <title>The Global Catalogue of Microorganisms (GCM) 10K type strain sequencing project: providing services to taxonomists for standard genome sequencing and annotation.</title>
        <authorList>
            <consortium name="The Broad Institute Genomics Platform"/>
            <consortium name="The Broad Institute Genome Sequencing Center for Infectious Disease"/>
            <person name="Wu L."/>
            <person name="Ma J."/>
        </authorList>
    </citation>
    <scope>NUCLEOTIDE SEQUENCE [LARGE SCALE GENOMIC DNA]</scope>
    <source>
        <strain evidence="11">KCTC 52640</strain>
    </source>
</reference>
<evidence type="ECO:0000256" key="2">
    <source>
        <dbReference type="ARBA" id="ARBA00005992"/>
    </source>
</evidence>